<keyword evidence="2" id="KW-1185">Reference proteome</keyword>
<accession>A0AAV5I0Q2</accession>
<name>A0AAV5I0Q2_9ROSI</name>
<sequence>MGINSTGILNRASLRTFFSTSNPGSHLLYSLHSNTNRQVATGPALSAVSASFIQASPLITNPCFSKAMIPSKIPN</sequence>
<reference evidence="1 2" key="1">
    <citation type="journal article" date="2021" name="Commun. Biol.">
        <title>The genome of Shorea leprosula (Dipterocarpaceae) highlights the ecological relevance of drought in aseasonal tropical rainforests.</title>
        <authorList>
            <person name="Ng K.K.S."/>
            <person name="Kobayashi M.J."/>
            <person name="Fawcett J.A."/>
            <person name="Hatakeyama M."/>
            <person name="Paape T."/>
            <person name="Ng C.H."/>
            <person name="Ang C.C."/>
            <person name="Tnah L.H."/>
            <person name="Lee C.T."/>
            <person name="Nishiyama T."/>
            <person name="Sese J."/>
            <person name="O'Brien M.J."/>
            <person name="Copetti D."/>
            <person name="Mohd Noor M.I."/>
            <person name="Ong R.C."/>
            <person name="Putra M."/>
            <person name="Sireger I.Z."/>
            <person name="Indrioko S."/>
            <person name="Kosugi Y."/>
            <person name="Izuno A."/>
            <person name="Isagi Y."/>
            <person name="Lee S.L."/>
            <person name="Shimizu K.K."/>
        </authorList>
    </citation>
    <scope>NUCLEOTIDE SEQUENCE [LARGE SCALE GENOMIC DNA]</scope>
    <source>
        <strain evidence="1">214</strain>
    </source>
</reference>
<gene>
    <name evidence="1" type="ORF">SLEP1_g5381</name>
</gene>
<dbReference type="AlphaFoldDB" id="A0AAV5I0Q2"/>
<proteinExistence type="predicted"/>
<organism evidence="1 2">
    <name type="scientific">Rubroshorea leprosula</name>
    <dbReference type="NCBI Taxonomy" id="152421"/>
    <lineage>
        <taxon>Eukaryota</taxon>
        <taxon>Viridiplantae</taxon>
        <taxon>Streptophyta</taxon>
        <taxon>Embryophyta</taxon>
        <taxon>Tracheophyta</taxon>
        <taxon>Spermatophyta</taxon>
        <taxon>Magnoliopsida</taxon>
        <taxon>eudicotyledons</taxon>
        <taxon>Gunneridae</taxon>
        <taxon>Pentapetalae</taxon>
        <taxon>rosids</taxon>
        <taxon>malvids</taxon>
        <taxon>Malvales</taxon>
        <taxon>Dipterocarpaceae</taxon>
        <taxon>Rubroshorea</taxon>
    </lineage>
</organism>
<protein>
    <submittedName>
        <fullName evidence="1">Uncharacterized protein</fullName>
    </submittedName>
</protein>
<dbReference type="EMBL" id="BPVZ01000005">
    <property type="protein sequence ID" value="GKU91517.1"/>
    <property type="molecule type" value="Genomic_DNA"/>
</dbReference>
<comment type="caution">
    <text evidence="1">The sequence shown here is derived from an EMBL/GenBank/DDBJ whole genome shotgun (WGS) entry which is preliminary data.</text>
</comment>
<evidence type="ECO:0000313" key="2">
    <source>
        <dbReference type="Proteomes" id="UP001054252"/>
    </source>
</evidence>
<dbReference type="Proteomes" id="UP001054252">
    <property type="component" value="Unassembled WGS sequence"/>
</dbReference>
<evidence type="ECO:0000313" key="1">
    <source>
        <dbReference type="EMBL" id="GKU91517.1"/>
    </source>
</evidence>